<organism evidence="2">
    <name type="scientific">viral metagenome</name>
    <dbReference type="NCBI Taxonomy" id="1070528"/>
    <lineage>
        <taxon>unclassified sequences</taxon>
        <taxon>metagenomes</taxon>
        <taxon>organismal metagenomes</taxon>
    </lineage>
</organism>
<reference evidence="2" key="1">
    <citation type="journal article" date="2020" name="Nature">
        <title>Giant virus diversity and host interactions through global metagenomics.</title>
        <authorList>
            <person name="Schulz F."/>
            <person name="Roux S."/>
            <person name="Paez-Espino D."/>
            <person name="Jungbluth S."/>
            <person name="Walsh D.A."/>
            <person name="Denef V.J."/>
            <person name="McMahon K.D."/>
            <person name="Konstantinidis K.T."/>
            <person name="Eloe-Fadrosh E.A."/>
            <person name="Kyrpides N.C."/>
            <person name="Woyke T."/>
        </authorList>
    </citation>
    <scope>NUCLEOTIDE SEQUENCE</scope>
    <source>
        <strain evidence="2">GVMAG-S-1101164-72</strain>
    </source>
</reference>
<evidence type="ECO:0000256" key="1">
    <source>
        <dbReference type="SAM" id="MobiDB-lite"/>
    </source>
</evidence>
<protein>
    <submittedName>
        <fullName evidence="2">Uncharacterized protein</fullName>
    </submittedName>
</protein>
<dbReference type="EMBL" id="MN740759">
    <property type="protein sequence ID" value="QHS81754.1"/>
    <property type="molecule type" value="Genomic_DNA"/>
</dbReference>
<feature type="compositionally biased region" description="Basic residues" evidence="1">
    <location>
        <begin position="86"/>
        <end position="99"/>
    </location>
</feature>
<feature type="region of interest" description="Disordered" evidence="1">
    <location>
        <begin position="1"/>
        <end position="34"/>
    </location>
</feature>
<proteinExistence type="predicted"/>
<evidence type="ECO:0000313" key="2">
    <source>
        <dbReference type="EMBL" id="QHS81754.1"/>
    </source>
</evidence>
<sequence>MSSESKESLEASSELSVAPPITIITPAESSSEKTNPNLLQTILANKGITNITSDHIHVTIDGDDLVIHIKVPKEQSIGVPTAGGSLKKKRPLQSAKKAKTGSLSNE</sequence>
<dbReference type="AlphaFoldDB" id="A0A6C0APT5"/>
<name>A0A6C0APT5_9ZZZZ</name>
<feature type="region of interest" description="Disordered" evidence="1">
    <location>
        <begin position="77"/>
        <end position="106"/>
    </location>
</feature>
<accession>A0A6C0APT5</accession>